<dbReference type="InterPro" id="IPR000073">
    <property type="entry name" value="AB_hydrolase_1"/>
</dbReference>
<name>A0A1A9AWG7_PLESH</name>
<keyword evidence="1" id="KW-0378">Hydrolase</keyword>
<gene>
    <name evidence="1" type="ORF">J2R62_09215</name>
</gene>
<dbReference type="GO" id="GO:0016787">
    <property type="term" value="F:hydrolase activity"/>
    <property type="evidence" value="ECO:0007669"/>
    <property type="project" value="UniProtKB-KW"/>
</dbReference>
<dbReference type="Gene3D" id="3.40.50.1820">
    <property type="entry name" value="alpha/beta hydrolase"/>
    <property type="match status" value="1"/>
</dbReference>
<proteinExistence type="predicted"/>
<dbReference type="KEGG" id="pshi:SAMEA2665130_1074"/>
<dbReference type="RefSeq" id="WP_039046164.1">
    <property type="nucleotide sequence ID" value="NZ_CP027852.1"/>
</dbReference>
<dbReference type="AlphaFoldDB" id="A0A1A9AWG7"/>
<dbReference type="EMBL" id="JAFNAA010000008">
    <property type="protein sequence ID" value="MBO1108399.1"/>
    <property type="molecule type" value="Genomic_DNA"/>
</dbReference>
<protein>
    <submittedName>
        <fullName evidence="1">Alpha/beta fold hydrolase</fullName>
    </submittedName>
</protein>
<comment type="caution">
    <text evidence="1">The sequence shown here is derived from an EMBL/GenBank/DDBJ whole genome shotgun (WGS) entry which is preliminary data.</text>
</comment>
<accession>A0A1A9AWG7</accession>
<dbReference type="InterPro" id="IPR029058">
    <property type="entry name" value="AB_hydrolase_fold"/>
</dbReference>
<dbReference type="PANTHER" id="PTHR37946">
    <property type="entry name" value="SLL1969 PROTEIN"/>
    <property type="match status" value="1"/>
</dbReference>
<dbReference type="PANTHER" id="PTHR37946:SF1">
    <property type="entry name" value="SLL1969 PROTEIN"/>
    <property type="match status" value="1"/>
</dbReference>
<dbReference type="SUPFAM" id="SSF53474">
    <property type="entry name" value="alpha/beta-Hydrolases"/>
    <property type="match status" value="1"/>
</dbReference>
<dbReference type="Proteomes" id="UP000664658">
    <property type="component" value="Unassembled WGS sequence"/>
</dbReference>
<evidence type="ECO:0000313" key="1">
    <source>
        <dbReference type="EMBL" id="MBO1108399.1"/>
    </source>
</evidence>
<evidence type="ECO:0000313" key="2">
    <source>
        <dbReference type="Proteomes" id="UP000664658"/>
    </source>
</evidence>
<organism evidence="1 2">
    <name type="scientific">Plesiomonas shigelloides</name>
    <name type="common">Aeromonas shigelloides</name>
    <dbReference type="NCBI Taxonomy" id="703"/>
    <lineage>
        <taxon>Bacteria</taxon>
        <taxon>Pseudomonadati</taxon>
        <taxon>Pseudomonadota</taxon>
        <taxon>Gammaproteobacteria</taxon>
        <taxon>Enterobacterales</taxon>
        <taxon>Enterobacteriaceae</taxon>
        <taxon>Plesiomonas</taxon>
    </lineage>
</organism>
<dbReference type="Pfam" id="PF00561">
    <property type="entry name" value="Abhydrolase_1"/>
    <property type="match status" value="1"/>
</dbReference>
<dbReference type="GeneID" id="69705933"/>
<reference evidence="1" key="1">
    <citation type="submission" date="2021-03" db="EMBL/GenBank/DDBJ databases">
        <title>Plesiomonas shigelloides zfcc0051, isolated from zebrafish feces.</title>
        <authorList>
            <person name="Vanderhoek Z."/>
            <person name="Gaulke C."/>
        </authorList>
    </citation>
    <scope>NUCLEOTIDE SEQUENCE</scope>
    <source>
        <strain evidence="1">Zfcc0051</strain>
    </source>
</reference>
<sequence length="225" mass="25485">MPQERQGLVIVIHGLFMNRLIMQPFTDRLHYLGWQTETFAYNSLNIELEEIYQRLDNLLSNAHDMPVHLVGHSLGGLIIRYYLHQHRPRGVSSVVTLGTPHQRASSAERLQQLGMGWLIGNSGSHGLLESDLPDHWDVPIPLGTIAGTTAVGMRPLLFWQLDQEPSDGLVLVREACLPGETDHIDVSATHTNMIYTWDVIHQVDHFMQYQRFDHEAEDAPAAVNE</sequence>